<accession>A0A3M0CDY3</accession>
<dbReference type="InterPro" id="IPR006091">
    <property type="entry name" value="Acyl-CoA_Oxase/DH_mid-dom"/>
</dbReference>
<feature type="domain" description="Acyl-CoA oxidase/dehydrogenase middle" evidence="8">
    <location>
        <begin position="122"/>
        <end position="210"/>
    </location>
</feature>
<dbReference type="Gene3D" id="1.20.140.10">
    <property type="entry name" value="Butyryl-CoA Dehydrogenase, subunit A, domain 3"/>
    <property type="match status" value="1"/>
</dbReference>
<dbReference type="InterPro" id="IPR009075">
    <property type="entry name" value="AcylCo_DH/oxidase_C"/>
</dbReference>
<keyword evidence="3 6" id="KW-0285">Flavoprotein</keyword>
<dbReference type="InterPro" id="IPR036250">
    <property type="entry name" value="AcylCo_DH-like_C"/>
</dbReference>
<sequence length="374" mass="39831">MDFTLSEDHRLLKDMIARFVREKYDFETRDKIYKSDLGYSRDHWAQMAELGLIGAVLPERVGGFGGTPIDIMVVMEELGRGIVIEPFVATAILGAGLLADERAGGAGPGLLDDVIAGGRLLAFAHYEPGARYNAARIAASLAADGDGYRLTGAKSVVINGGEADTLIVSARLPDGGTALVLVPGDGDGVARRAYPTVDGSRGAEITFENVAVPADHVLMTGGAADDAIGETLARGAFALSAEALGAMENARDATLDYLRTRTQFGVPIGKFQALQHRMVDVCTEIEQARSIVLTATTAFGKPAGERDRLISAAKSLVGRVGRLVAEEAVQMHGGIGVTWEYSVAHVAKRLVMIDHYFGDTDYHLKRFTKLSRAA</sequence>
<dbReference type="Gene3D" id="1.10.540.10">
    <property type="entry name" value="Acyl-CoA dehydrogenase/oxidase, N-terminal domain"/>
    <property type="match status" value="1"/>
</dbReference>
<dbReference type="Pfam" id="PF00441">
    <property type="entry name" value="Acyl-CoA_dh_1"/>
    <property type="match status" value="1"/>
</dbReference>
<gene>
    <name evidence="10" type="ORF">BXY39_2052</name>
</gene>
<dbReference type="AlphaFoldDB" id="A0A3M0CDY3"/>
<keyword evidence="5 6" id="KW-0560">Oxidoreductase</keyword>
<dbReference type="GO" id="GO:0003995">
    <property type="term" value="F:acyl-CoA dehydrogenase activity"/>
    <property type="evidence" value="ECO:0007669"/>
    <property type="project" value="TreeGrafter"/>
</dbReference>
<evidence type="ECO:0000256" key="4">
    <source>
        <dbReference type="ARBA" id="ARBA00022827"/>
    </source>
</evidence>
<name>A0A3M0CDY3_9PROT</name>
<dbReference type="Pfam" id="PF02770">
    <property type="entry name" value="Acyl-CoA_dh_M"/>
    <property type="match status" value="1"/>
</dbReference>
<evidence type="ECO:0008006" key="12">
    <source>
        <dbReference type="Google" id="ProtNLM"/>
    </source>
</evidence>
<dbReference type="OrthoDB" id="7328575at2"/>
<evidence type="ECO:0000256" key="3">
    <source>
        <dbReference type="ARBA" id="ARBA00022630"/>
    </source>
</evidence>
<protein>
    <recommendedName>
        <fullName evidence="12">Alkylation response protein AidB-like acyl-CoA dehydrogenase</fullName>
    </recommendedName>
</protein>
<dbReference type="InterPro" id="IPR009100">
    <property type="entry name" value="AcylCoA_DH/oxidase_NM_dom_sf"/>
</dbReference>
<dbReference type="SUPFAM" id="SSF47203">
    <property type="entry name" value="Acyl-CoA dehydrogenase C-terminal domain-like"/>
    <property type="match status" value="1"/>
</dbReference>
<dbReference type="GO" id="GO:0050660">
    <property type="term" value="F:flavin adenine dinucleotide binding"/>
    <property type="evidence" value="ECO:0007669"/>
    <property type="project" value="InterPro"/>
</dbReference>
<keyword evidence="4 6" id="KW-0274">FAD</keyword>
<dbReference type="PANTHER" id="PTHR43884:SF20">
    <property type="entry name" value="ACYL-COA DEHYDROGENASE FADE28"/>
    <property type="match status" value="1"/>
</dbReference>
<evidence type="ECO:0000259" key="8">
    <source>
        <dbReference type="Pfam" id="PF02770"/>
    </source>
</evidence>
<dbReference type="CDD" id="cd00567">
    <property type="entry name" value="ACAD"/>
    <property type="match status" value="1"/>
</dbReference>
<dbReference type="RefSeq" id="WP_121938721.1">
    <property type="nucleotide sequence ID" value="NZ_REFR01000011.1"/>
</dbReference>
<reference evidence="10 11" key="1">
    <citation type="submission" date="2018-10" db="EMBL/GenBank/DDBJ databases">
        <title>Genomic Encyclopedia of Archaeal and Bacterial Type Strains, Phase II (KMG-II): from individual species to whole genera.</title>
        <authorList>
            <person name="Goeker M."/>
        </authorList>
    </citation>
    <scope>NUCLEOTIDE SEQUENCE [LARGE SCALE GENOMIC DNA]</scope>
    <source>
        <strain evidence="10 11">DSM 25217</strain>
    </source>
</reference>
<evidence type="ECO:0000259" key="9">
    <source>
        <dbReference type="Pfam" id="PF02771"/>
    </source>
</evidence>
<organism evidence="10 11">
    <name type="scientific">Eilatimonas milleporae</name>
    <dbReference type="NCBI Taxonomy" id="911205"/>
    <lineage>
        <taxon>Bacteria</taxon>
        <taxon>Pseudomonadati</taxon>
        <taxon>Pseudomonadota</taxon>
        <taxon>Alphaproteobacteria</taxon>
        <taxon>Kordiimonadales</taxon>
        <taxon>Kordiimonadaceae</taxon>
        <taxon>Eilatimonas</taxon>
    </lineage>
</organism>
<comment type="similarity">
    <text evidence="2 6">Belongs to the acyl-CoA dehydrogenase family.</text>
</comment>
<evidence type="ECO:0000313" key="11">
    <source>
        <dbReference type="Proteomes" id="UP000271227"/>
    </source>
</evidence>
<dbReference type="InterPro" id="IPR013786">
    <property type="entry name" value="AcylCoA_DH/ox_N"/>
</dbReference>
<feature type="domain" description="Acyl-CoA dehydrogenase/oxidase C-terminal" evidence="7">
    <location>
        <begin position="228"/>
        <end position="365"/>
    </location>
</feature>
<evidence type="ECO:0000313" key="10">
    <source>
        <dbReference type="EMBL" id="RMB07958.1"/>
    </source>
</evidence>
<dbReference type="Pfam" id="PF02771">
    <property type="entry name" value="Acyl-CoA_dh_N"/>
    <property type="match status" value="1"/>
</dbReference>
<feature type="domain" description="Acyl-CoA dehydrogenase/oxidase N-terminal" evidence="9">
    <location>
        <begin position="6"/>
        <end position="83"/>
    </location>
</feature>
<proteinExistence type="inferred from homology"/>
<comment type="cofactor">
    <cofactor evidence="1 6">
        <name>FAD</name>
        <dbReference type="ChEBI" id="CHEBI:57692"/>
    </cofactor>
</comment>
<dbReference type="InterPro" id="IPR046373">
    <property type="entry name" value="Acyl-CoA_Oxase/DH_mid-dom_sf"/>
</dbReference>
<dbReference type="EMBL" id="REFR01000011">
    <property type="protein sequence ID" value="RMB07958.1"/>
    <property type="molecule type" value="Genomic_DNA"/>
</dbReference>
<dbReference type="InParanoid" id="A0A3M0CDY3"/>
<evidence type="ECO:0000256" key="2">
    <source>
        <dbReference type="ARBA" id="ARBA00009347"/>
    </source>
</evidence>
<evidence type="ECO:0000259" key="7">
    <source>
        <dbReference type="Pfam" id="PF00441"/>
    </source>
</evidence>
<keyword evidence="11" id="KW-1185">Reference proteome</keyword>
<dbReference type="InterPro" id="IPR037069">
    <property type="entry name" value="AcylCoA_DH/ox_N_sf"/>
</dbReference>
<evidence type="ECO:0000256" key="6">
    <source>
        <dbReference type="RuleBase" id="RU362125"/>
    </source>
</evidence>
<evidence type="ECO:0000256" key="1">
    <source>
        <dbReference type="ARBA" id="ARBA00001974"/>
    </source>
</evidence>
<dbReference type="SUPFAM" id="SSF56645">
    <property type="entry name" value="Acyl-CoA dehydrogenase NM domain-like"/>
    <property type="match status" value="1"/>
</dbReference>
<dbReference type="PANTHER" id="PTHR43884">
    <property type="entry name" value="ACYL-COA DEHYDROGENASE"/>
    <property type="match status" value="1"/>
</dbReference>
<evidence type="ECO:0000256" key="5">
    <source>
        <dbReference type="ARBA" id="ARBA00023002"/>
    </source>
</evidence>
<dbReference type="Gene3D" id="2.40.110.10">
    <property type="entry name" value="Butyryl-CoA Dehydrogenase, subunit A, domain 2"/>
    <property type="match status" value="1"/>
</dbReference>
<comment type="caution">
    <text evidence="10">The sequence shown here is derived from an EMBL/GenBank/DDBJ whole genome shotgun (WGS) entry which is preliminary data.</text>
</comment>
<dbReference type="Proteomes" id="UP000271227">
    <property type="component" value="Unassembled WGS sequence"/>
</dbReference>